<accession>A0AAW9DRV0</accession>
<sequence length="94" mass="10221">MIHRKLQFAILACCSDEALRFIDIAQTVRSRFGDEHGFAADSDIRALLHGFVKAGLVAMQTGGCGGGGTYSLSEEGFEELESFMLDEQLFGLLC</sequence>
<dbReference type="RefSeq" id="WP_319614528.1">
    <property type="nucleotide sequence ID" value="NZ_JAWXYB010000018.1"/>
</dbReference>
<gene>
    <name evidence="1" type="ORF">SIL87_12705</name>
</gene>
<keyword evidence="2" id="KW-1185">Reference proteome</keyword>
<dbReference type="InterPro" id="IPR036390">
    <property type="entry name" value="WH_DNA-bd_sf"/>
</dbReference>
<dbReference type="EMBL" id="JAWXYB010000018">
    <property type="protein sequence ID" value="MDX5931626.1"/>
    <property type="molecule type" value="Genomic_DNA"/>
</dbReference>
<dbReference type="AlphaFoldDB" id="A0AAW9DRV0"/>
<organism evidence="1 2">
    <name type="scientific">Acidiphilium acidophilum</name>
    <name type="common">Thiobacillus acidophilus</name>
    <dbReference type="NCBI Taxonomy" id="76588"/>
    <lineage>
        <taxon>Bacteria</taxon>
        <taxon>Pseudomonadati</taxon>
        <taxon>Pseudomonadota</taxon>
        <taxon>Alphaproteobacteria</taxon>
        <taxon>Acetobacterales</taxon>
        <taxon>Acidocellaceae</taxon>
        <taxon>Acidiphilium</taxon>
    </lineage>
</organism>
<evidence type="ECO:0008006" key="3">
    <source>
        <dbReference type="Google" id="ProtNLM"/>
    </source>
</evidence>
<protein>
    <recommendedName>
        <fullName evidence="3">Transcriptional regulator</fullName>
    </recommendedName>
</protein>
<dbReference type="SUPFAM" id="SSF46785">
    <property type="entry name" value="Winged helix' DNA-binding domain"/>
    <property type="match status" value="1"/>
</dbReference>
<dbReference type="Proteomes" id="UP001279553">
    <property type="component" value="Unassembled WGS sequence"/>
</dbReference>
<comment type="caution">
    <text evidence="1">The sequence shown here is derived from an EMBL/GenBank/DDBJ whole genome shotgun (WGS) entry which is preliminary data.</text>
</comment>
<proteinExistence type="predicted"/>
<evidence type="ECO:0000313" key="2">
    <source>
        <dbReference type="Proteomes" id="UP001279553"/>
    </source>
</evidence>
<reference evidence="1 2" key="1">
    <citation type="submission" date="2023-11" db="EMBL/GenBank/DDBJ databases">
        <title>MicrobeMod: A computational toolkit for identifying prokaryotic methylation and restriction-modification with nanopore sequencing.</title>
        <authorList>
            <person name="Crits-Christoph A."/>
            <person name="Kang S.C."/>
            <person name="Lee H."/>
            <person name="Ostrov N."/>
        </authorList>
    </citation>
    <scope>NUCLEOTIDE SEQUENCE [LARGE SCALE GENOMIC DNA]</scope>
    <source>
        <strain evidence="1 2">DSMZ 700</strain>
    </source>
</reference>
<evidence type="ECO:0000313" key="1">
    <source>
        <dbReference type="EMBL" id="MDX5931626.1"/>
    </source>
</evidence>
<name>A0AAW9DRV0_ACIAO</name>